<comment type="caution">
    <text evidence="2">The sequence shown here is derived from an EMBL/GenBank/DDBJ whole genome shotgun (WGS) entry which is preliminary data.</text>
</comment>
<evidence type="ECO:0000313" key="2">
    <source>
        <dbReference type="EMBL" id="KAE9344836.1"/>
    </source>
</evidence>
<reference evidence="2 3" key="1">
    <citation type="submission" date="2018-09" db="EMBL/GenBank/DDBJ databases">
        <title>Genomic investigation of the strawberry pathogen Phytophthora fragariae indicates pathogenicity is determined by transcriptional variation in three key races.</title>
        <authorList>
            <person name="Adams T.M."/>
            <person name="Armitage A.D."/>
            <person name="Sobczyk M.K."/>
            <person name="Bates H.J."/>
            <person name="Dunwell J.M."/>
            <person name="Nellist C.F."/>
            <person name="Harrison R.J."/>
        </authorList>
    </citation>
    <scope>NUCLEOTIDE SEQUENCE [LARGE SCALE GENOMIC DNA]</scope>
    <source>
        <strain evidence="2 3">NOV-77</strain>
    </source>
</reference>
<accession>A0A6G0RYT0</accession>
<organism evidence="2 3">
    <name type="scientific">Phytophthora fragariae</name>
    <dbReference type="NCBI Taxonomy" id="53985"/>
    <lineage>
        <taxon>Eukaryota</taxon>
        <taxon>Sar</taxon>
        <taxon>Stramenopiles</taxon>
        <taxon>Oomycota</taxon>
        <taxon>Peronosporomycetes</taxon>
        <taxon>Peronosporales</taxon>
        <taxon>Peronosporaceae</taxon>
        <taxon>Phytophthora</taxon>
    </lineage>
</organism>
<evidence type="ECO:0000313" key="3">
    <source>
        <dbReference type="Proteomes" id="UP000486351"/>
    </source>
</evidence>
<gene>
    <name evidence="2" type="ORF">PF008_g9039</name>
</gene>
<proteinExistence type="predicted"/>
<evidence type="ECO:0008006" key="4">
    <source>
        <dbReference type="Google" id="ProtNLM"/>
    </source>
</evidence>
<name>A0A6G0RYT0_9STRA</name>
<protein>
    <recommendedName>
        <fullName evidence="4">RxLR effector protein</fullName>
    </recommendedName>
</protein>
<dbReference type="EMBL" id="QXFY01000421">
    <property type="protein sequence ID" value="KAE9344836.1"/>
    <property type="molecule type" value="Genomic_DNA"/>
</dbReference>
<feature type="signal peptide" evidence="1">
    <location>
        <begin position="1"/>
        <end position="34"/>
    </location>
</feature>
<sequence>MSACGVGGKCRSDLIKVTKLVLLVLLNSVGLCRNQPSLPSRNQPIGIIPGRFTLNRFCCPNT</sequence>
<dbReference type="Proteomes" id="UP000486351">
    <property type="component" value="Unassembled WGS sequence"/>
</dbReference>
<keyword evidence="1" id="KW-0732">Signal</keyword>
<evidence type="ECO:0000256" key="1">
    <source>
        <dbReference type="SAM" id="SignalP"/>
    </source>
</evidence>
<feature type="chain" id="PRO_5026036735" description="RxLR effector protein" evidence="1">
    <location>
        <begin position="35"/>
        <end position="62"/>
    </location>
</feature>
<dbReference type="AlphaFoldDB" id="A0A6G0RYT0"/>